<accession>A0A5N6NDR1</accession>
<dbReference type="Proteomes" id="UP000326396">
    <property type="component" value="Linkage Group LG2"/>
</dbReference>
<dbReference type="GO" id="GO:0051707">
    <property type="term" value="P:response to other organism"/>
    <property type="evidence" value="ECO:0007669"/>
    <property type="project" value="UniProtKB-ARBA"/>
</dbReference>
<evidence type="ECO:0000256" key="9">
    <source>
        <dbReference type="ARBA" id="ARBA00023180"/>
    </source>
</evidence>
<evidence type="ECO:0000256" key="10">
    <source>
        <dbReference type="SAM" id="Phobius"/>
    </source>
</evidence>
<dbReference type="PANTHER" id="PTHR48062">
    <property type="entry name" value="RECEPTOR-LIKE PROTEIN 14"/>
    <property type="match status" value="1"/>
</dbReference>
<dbReference type="FunFam" id="3.80.10.10:FF:000041">
    <property type="entry name" value="LRR receptor-like serine/threonine-protein kinase ERECTA"/>
    <property type="match status" value="2"/>
</dbReference>
<name>A0A5N6NDR1_9ASTR</name>
<dbReference type="SUPFAM" id="SSF52058">
    <property type="entry name" value="L domain-like"/>
    <property type="match status" value="3"/>
</dbReference>
<keyword evidence="4 10" id="KW-0812">Transmembrane</keyword>
<comment type="similarity">
    <text evidence="2">Belongs to the RLP family.</text>
</comment>
<dbReference type="GO" id="GO:0016020">
    <property type="term" value="C:membrane"/>
    <property type="evidence" value="ECO:0007669"/>
    <property type="project" value="UniProtKB-SubCell"/>
</dbReference>
<comment type="caution">
    <text evidence="11">The sequence shown here is derived from an EMBL/GenBank/DDBJ whole genome shotgun (WGS) entry which is preliminary data.</text>
</comment>
<keyword evidence="6" id="KW-0677">Repeat</keyword>
<dbReference type="InterPro" id="IPR051502">
    <property type="entry name" value="RLP_Defense_Trigger"/>
</dbReference>
<keyword evidence="8 10" id="KW-0472">Membrane</keyword>
<keyword evidence="7 10" id="KW-1133">Transmembrane helix</keyword>
<evidence type="ECO:0000256" key="5">
    <source>
        <dbReference type="ARBA" id="ARBA00022729"/>
    </source>
</evidence>
<evidence type="ECO:0000256" key="7">
    <source>
        <dbReference type="ARBA" id="ARBA00022989"/>
    </source>
</evidence>
<dbReference type="InterPro" id="IPR003591">
    <property type="entry name" value="Leu-rich_rpt_typical-subtyp"/>
</dbReference>
<evidence type="ECO:0000256" key="6">
    <source>
        <dbReference type="ARBA" id="ARBA00022737"/>
    </source>
</evidence>
<keyword evidence="12" id="KW-1185">Reference proteome</keyword>
<dbReference type="InterPro" id="IPR001611">
    <property type="entry name" value="Leu-rich_rpt"/>
</dbReference>
<dbReference type="EMBL" id="SZYD01000012">
    <property type="protein sequence ID" value="KAD4585380.1"/>
    <property type="molecule type" value="Genomic_DNA"/>
</dbReference>
<evidence type="ECO:0000256" key="2">
    <source>
        <dbReference type="ARBA" id="ARBA00009592"/>
    </source>
</evidence>
<dbReference type="FunFam" id="3.80.10.10:FF:000111">
    <property type="entry name" value="LRR receptor-like serine/threonine-protein kinase ERECTA"/>
    <property type="match status" value="1"/>
</dbReference>
<evidence type="ECO:0000256" key="8">
    <source>
        <dbReference type="ARBA" id="ARBA00023136"/>
    </source>
</evidence>
<evidence type="ECO:0000256" key="4">
    <source>
        <dbReference type="ARBA" id="ARBA00022692"/>
    </source>
</evidence>
<comment type="subcellular location">
    <subcellularLocation>
        <location evidence="1">Membrane</location>
        <topology evidence="1">Single-pass membrane protein</topology>
    </subcellularLocation>
</comment>
<keyword evidence="3" id="KW-0433">Leucine-rich repeat</keyword>
<dbReference type="PRINTS" id="PR00019">
    <property type="entry name" value="LEURICHRPT"/>
</dbReference>
<evidence type="ECO:0008006" key="13">
    <source>
        <dbReference type="Google" id="ProtNLM"/>
    </source>
</evidence>
<dbReference type="PANTHER" id="PTHR48062:SF21">
    <property type="entry name" value="RECEPTOR-LIKE PROTEIN 12"/>
    <property type="match status" value="1"/>
</dbReference>
<keyword evidence="5" id="KW-0732">Signal</keyword>
<dbReference type="Pfam" id="PF13855">
    <property type="entry name" value="LRR_8"/>
    <property type="match status" value="3"/>
</dbReference>
<dbReference type="FunFam" id="3.80.10.10:FF:001678">
    <property type="entry name" value="Calmodulin-binding receptor kinase CaMRLK"/>
    <property type="match status" value="1"/>
</dbReference>
<evidence type="ECO:0000256" key="3">
    <source>
        <dbReference type="ARBA" id="ARBA00022614"/>
    </source>
</evidence>
<dbReference type="OrthoDB" id="551849at2759"/>
<proteinExistence type="inferred from homology"/>
<dbReference type="InterPro" id="IPR032675">
    <property type="entry name" value="LRR_dom_sf"/>
</dbReference>
<organism evidence="11 12">
    <name type="scientific">Mikania micrantha</name>
    <name type="common">bitter vine</name>
    <dbReference type="NCBI Taxonomy" id="192012"/>
    <lineage>
        <taxon>Eukaryota</taxon>
        <taxon>Viridiplantae</taxon>
        <taxon>Streptophyta</taxon>
        <taxon>Embryophyta</taxon>
        <taxon>Tracheophyta</taxon>
        <taxon>Spermatophyta</taxon>
        <taxon>Magnoliopsida</taxon>
        <taxon>eudicotyledons</taxon>
        <taxon>Gunneridae</taxon>
        <taxon>Pentapetalae</taxon>
        <taxon>asterids</taxon>
        <taxon>campanulids</taxon>
        <taxon>Asterales</taxon>
        <taxon>Asteraceae</taxon>
        <taxon>Asteroideae</taxon>
        <taxon>Heliantheae alliance</taxon>
        <taxon>Eupatorieae</taxon>
        <taxon>Mikania</taxon>
    </lineage>
</organism>
<sequence length="1384" mass="157330">MNLYKAQLSTHKRIVFNFQGIVHSLQQCQTSKDPPSNVVVQRLLEGKNDSRQVKLTRSVAVGLGFDENQWGFVRQQLLQETCTRRTLDAYALYGTCCCTTIWRDSSPYQGGCVTFFPLWLALSTIPQHNVICLLLMHMHFVNVMLEGDYPIPTLSAVWKRYRNDAAVAWEMVYQERIQRWVDDDGSNYCDWERIKCNSTSSSGGHEYVTDLFLGNIFSIEYYYMGFRRGMMWPLNFSLFLHFKELRMLDLSLNYIGNRFHVTTGLERFSGLKKLEKLNLRQNFIEINDIFPSLSQLTSLKVLDLSYINGDQRFFPTHDISEFRIPENMEVLDFTANGFYGTLQIPETTSALRKLKILNLGSNRFNESIASSFRALTSLKSLDLHDNLLSGSFPSQEISHLISLEKLDLGENSLNVTPSIQGCKSLMRLERLKSVSLGGNHFNKGIISCLSFLPSLDTLDLRGTMSNLLHLNLDNNKFFSVDDVVRFMAAAFPSLRFLSLKGCEMEGRLFANEVPNFPYLKVLILSFNEFNGTLPIEASFNRLKVLDLSHNNFFGSIPSIVKSSSSLKAVKLFWNKLNGSLTNNAICKLTNLHELDLSYNMFTGKLPECFNRLPSLKLFDISSNQLTGVIPPSLITNLTSLEYVDFRSNKFQGSFSMSWFSNHTKLVFVAFPGDNDKFKVETEEPIGWTSVFQFEVLILSNCNLNMHKGSVIPSFLIHQHKLWELDMSHNFLEGQFPDWLIKNNTKLNVLNLRDNSFSGILSTSEYRNPNTRFLDVSGNHMIGPIPSDIQDSLPFIYHLNLSTNSIDGVIPSSVGDLSELNVLDLSHNRLSGEVPIGLFTNLYDLSLLILSNNSLHGEVLSRNFNVSYLPYALYLDNNCFTGKMENMNAFDDLSILDISNNFFTGKLGNMSTSSSFNPLWFLDLSKNYFSGPIPFLNFKNAMHIHLGSNKFTGSIPNSFRNLTEVLTLDIGNNYLSGRIPNFLGELSDLRILILGKNNFSGSIPRKLCHLTNANLIDLSNNLLLGSIPPCLQNIGFKNFIDSSRSYGGDEFHFDYHYKSAIDKDTDFRSEGLYRILDEVLFTTKTLSLAYKGDVLDIMSGLDLSCNKLTGNIPEGLGFLVQIRVLNLSHNRLTGPIPDNFSNLANIESLDLSFNSLTGKVPSELIKLTWLEVFNVSFNNLSGRLPEMKAQFGSFTEESYKGNPLLCGPPLENECIQESHETQPSNEGGNDEKWYDMDMTSFYGSSSSTWFVFMLGLAAILYVNHHWRRWWFHLVEESMYTCYYFIYDSVRKVCMLLFSVPFSSLLPSANDCYIPVKTIDQRQVTRAAETSTRGNQQRHRSETIISHESLRRSSNTWMMEKLEILTGKRFRCLRRARCLATVEGGL</sequence>
<gene>
    <name evidence="11" type="ORF">E3N88_22981</name>
</gene>
<keyword evidence="9" id="KW-0325">Glycoprotein</keyword>
<dbReference type="Pfam" id="PF00560">
    <property type="entry name" value="LRR_1"/>
    <property type="match status" value="4"/>
</dbReference>
<feature type="transmembrane region" description="Helical" evidence="10">
    <location>
        <begin position="1240"/>
        <end position="1261"/>
    </location>
</feature>
<protein>
    <recommendedName>
        <fullName evidence="13">Leucine-rich repeat-containing N-terminal plant-type domain-containing protein</fullName>
    </recommendedName>
</protein>
<evidence type="ECO:0000256" key="1">
    <source>
        <dbReference type="ARBA" id="ARBA00004167"/>
    </source>
</evidence>
<reference evidence="11 12" key="1">
    <citation type="submission" date="2019-05" db="EMBL/GenBank/DDBJ databases">
        <title>Mikania micrantha, genome provides insights into the molecular mechanism of rapid growth.</title>
        <authorList>
            <person name="Liu B."/>
        </authorList>
    </citation>
    <scope>NUCLEOTIDE SEQUENCE [LARGE SCALE GENOMIC DNA]</scope>
    <source>
        <strain evidence="11">NLD-2019</strain>
        <tissue evidence="11">Leaf</tissue>
    </source>
</reference>
<dbReference type="Gene3D" id="3.80.10.10">
    <property type="entry name" value="Ribonuclease Inhibitor"/>
    <property type="match status" value="7"/>
</dbReference>
<dbReference type="SMART" id="SM00369">
    <property type="entry name" value="LRR_TYP"/>
    <property type="match status" value="10"/>
</dbReference>
<evidence type="ECO:0000313" key="11">
    <source>
        <dbReference type="EMBL" id="KAD4585380.1"/>
    </source>
</evidence>
<dbReference type="GO" id="GO:0006952">
    <property type="term" value="P:defense response"/>
    <property type="evidence" value="ECO:0007669"/>
    <property type="project" value="UniProtKB-ARBA"/>
</dbReference>
<evidence type="ECO:0000313" key="12">
    <source>
        <dbReference type="Proteomes" id="UP000326396"/>
    </source>
</evidence>